<dbReference type="KEGG" id="rsx:RhiXN_08721"/>
<accession>A0A8H8P3C0</accession>
<protein>
    <submittedName>
        <fullName evidence="1">Uncharacterized protein</fullName>
    </submittedName>
</protein>
<dbReference type="Proteomes" id="UP000650533">
    <property type="component" value="Chromosome 10"/>
</dbReference>
<organism evidence="1 2">
    <name type="scientific">Rhizoctonia solani</name>
    <dbReference type="NCBI Taxonomy" id="456999"/>
    <lineage>
        <taxon>Eukaryota</taxon>
        <taxon>Fungi</taxon>
        <taxon>Dikarya</taxon>
        <taxon>Basidiomycota</taxon>
        <taxon>Agaricomycotina</taxon>
        <taxon>Agaricomycetes</taxon>
        <taxon>Cantharellales</taxon>
        <taxon>Ceratobasidiaceae</taxon>
        <taxon>Rhizoctonia</taxon>
    </lineage>
</organism>
<proteinExistence type="predicted"/>
<dbReference type="EMBL" id="CP059667">
    <property type="protein sequence ID" value="QRW23685.1"/>
    <property type="molecule type" value="Genomic_DNA"/>
</dbReference>
<gene>
    <name evidence="1" type="ORF">RhiXN_08721</name>
</gene>
<evidence type="ECO:0000313" key="1">
    <source>
        <dbReference type="EMBL" id="QRW23685.1"/>
    </source>
</evidence>
<sequence length="105" mass="11528">MRRGLRPGGVEVITPDLVKIASKEEANPNPLADLPTQYCKFAKVFGEEEFKVLPPHWEYNIAIDLIPDAKLSPGPIYGMTDAESKALKQHIVSWTSLRGVKVAGA</sequence>
<dbReference type="GeneID" id="67031000"/>
<name>A0A8H8P3C0_9AGAM</name>
<dbReference type="AlphaFoldDB" id="A0A8H8P3C0"/>
<reference evidence="1" key="1">
    <citation type="submission" date="2020-05" db="EMBL/GenBank/DDBJ databases">
        <title>Evolutionary and genomic comparisons of hybrid uninucleate and nonhybrid Rhizoctonia fungi.</title>
        <authorList>
            <person name="Li C."/>
            <person name="Chen X."/>
        </authorList>
    </citation>
    <scope>NUCLEOTIDE SEQUENCE</scope>
    <source>
        <strain evidence="1">AG-1 IA</strain>
    </source>
</reference>
<evidence type="ECO:0000313" key="2">
    <source>
        <dbReference type="Proteomes" id="UP000650533"/>
    </source>
</evidence>
<dbReference type="RefSeq" id="XP_043183922.1">
    <property type="nucleotide sequence ID" value="XM_043328537.1"/>
</dbReference>